<gene>
    <name evidence="4" type="ORF">Strain138_001332</name>
    <name evidence="5" type="ORF">Strain318_001332</name>
</gene>
<dbReference type="EMBL" id="CP130612">
    <property type="protein sequence ID" value="WKW12060.1"/>
    <property type="molecule type" value="Genomic_DNA"/>
</dbReference>
<dbReference type="InterPro" id="IPR050902">
    <property type="entry name" value="ABC_Transporter_SBP"/>
</dbReference>
<protein>
    <submittedName>
        <fullName evidence="5">Helical backbone metal receptor</fullName>
    </submittedName>
</protein>
<name>A0AA49Q7Q7_9BACT</name>
<evidence type="ECO:0000256" key="2">
    <source>
        <dbReference type="SAM" id="SignalP"/>
    </source>
</evidence>
<dbReference type="SUPFAM" id="SSF53807">
    <property type="entry name" value="Helical backbone' metal receptor"/>
    <property type="match status" value="1"/>
</dbReference>
<keyword evidence="1 2" id="KW-0732">Signal</keyword>
<accession>A0AA49Q5B3</accession>
<dbReference type="PROSITE" id="PS50983">
    <property type="entry name" value="FE_B12_PBP"/>
    <property type="match status" value="1"/>
</dbReference>
<dbReference type="NCBIfam" id="NF038402">
    <property type="entry name" value="TroA_like"/>
    <property type="match status" value="1"/>
</dbReference>
<accession>A0AA49Q7Q7</accession>
<evidence type="ECO:0000256" key="1">
    <source>
        <dbReference type="ARBA" id="ARBA00022729"/>
    </source>
</evidence>
<organism evidence="5 6">
    <name type="scientific">Pseudogemmatithrix spongiicola</name>
    <dbReference type="NCBI Taxonomy" id="3062599"/>
    <lineage>
        <taxon>Bacteria</taxon>
        <taxon>Pseudomonadati</taxon>
        <taxon>Gemmatimonadota</taxon>
        <taxon>Gemmatimonadia</taxon>
        <taxon>Gemmatimonadales</taxon>
        <taxon>Gemmatimonadaceae</taxon>
        <taxon>Pseudogemmatithrix</taxon>
    </lineage>
</organism>
<keyword evidence="6" id="KW-1185">Reference proteome</keyword>
<reference evidence="5" key="1">
    <citation type="submission" date="2023-07" db="EMBL/GenBank/DDBJ databases">
        <authorList>
            <person name="Haufschild T."/>
            <person name="Kallscheuer N."/>
            <person name="Hammer J."/>
            <person name="Kohn T."/>
            <person name="Kabuu M."/>
            <person name="Jogler M."/>
            <person name="Wohfarth N."/>
            <person name="Heuer A."/>
            <person name="Rohde M."/>
            <person name="van Teeseling M.C.F."/>
            <person name="Jogler C."/>
        </authorList>
    </citation>
    <scope>NUCLEOTIDE SEQUENCE</scope>
    <source>
        <strain evidence="4">Strain 138</strain>
        <strain evidence="5">Strain 318</strain>
    </source>
</reference>
<dbReference type="AlphaFoldDB" id="A0AA49Q7Q7"/>
<dbReference type="Gene3D" id="3.40.50.1980">
    <property type="entry name" value="Nitrogenase molybdenum iron protein domain"/>
    <property type="match status" value="2"/>
</dbReference>
<keyword evidence="5" id="KW-0675">Receptor</keyword>
<evidence type="ECO:0000313" key="6">
    <source>
        <dbReference type="Proteomes" id="UP001229955"/>
    </source>
</evidence>
<feature type="signal peptide" evidence="2">
    <location>
        <begin position="1"/>
        <end position="25"/>
    </location>
</feature>
<dbReference type="KEGG" id="pspc:Strain318_001332"/>
<dbReference type="EMBL" id="CP130613">
    <property type="protein sequence ID" value="WKW14969.1"/>
    <property type="molecule type" value="Genomic_DNA"/>
</dbReference>
<sequence length="306" mass="32430">MFSDPVRRIATLALLLAACTGQERAATGGPAFSHTVIDDFGDTSRFARPAQRVVSLNPVTTELLFALGVGDRAVGRTTWDLFPEAAKAVPDLGPGMGPNVEAVMGQRPDLVLLYASESNRAAVQQLRAAGIATLTHRTDKVADLQRVLPVIAAALGVDSLGRLVADSVRASVEAVRAMPRPAEPVRAFWHIWDAPIMTIGGGSYMSELLEIAGAVNVFADAEQPSPAVSLEEIARRNPDVILAGPNNARKLRANPLWQAVPAVRAGRILVIDTTVVGRPGVRMGEAARFLRRALVDSFANIGSGLP</sequence>
<dbReference type="PANTHER" id="PTHR30535">
    <property type="entry name" value="VITAMIN B12-BINDING PROTEIN"/>
    <property type="match status" value="1"/>
</dbReference>
<dbReference type="PANTHER" id="PTHR30535:SF34">
    <property type="entry name" value="MOLYBDATE-BINDING PROTEIN MOLA"/>
    <property type="match status" value="1"/>
</dbReference>
<dbReference type="Pfam" id="PF01497">
    <property type="entry name" value="Peripla_BP_2"/>
    <property type="match status" value="1"/>
</dbReference>
<evidence type="ECO:0000313" key="5">
    <source>
        <dbReference type="EMBL" id="WKW14969.1"/>
    </source>
</evidence>
<feature type="chain" id="PRO_5041235964" evidence="2">
    <location>
        <begin position="26"/>
        <end position="306"/>
    </location>
</feature>
<dbReference type="Proteomes" id="UP001229955">
    <property type="component" value="Chromosome"/>
</dbReference>
<evidence type="ECO:0000313" key="4">
    <source>
        <dbReference type="EMBL" id="WKW12060.1"/>
    </source>
</evidence>
<feature type="domain" description="Fe/B12 periplasmic-binding" evidence="3">
    <location>
        <begin position="52"/>
        <end position="298"/>
    </location>
</feature>
<dbReference type="RefSeq" id="WP_367887737.1">
    <property type="nucleotide sequence ID" value="NZ_CP130612.1"/>
</dbReference>
<dbReference type="PROSITE" id="PS51257">
    <property type="entry name" value="PROKAR_LIPOPROTEIN"/>
    <property type="match status" value="1"/>
</dbReference>
<proteinExistence type="predicted"/>
<dbReference type="InterPro" id="IPR002491">
    <property type="entry name" value="ABC_transptr_periplasmic_BD"/>
</dbReference>
<evidence type="ECO:0000259" key="3">
    <source>
        <dbReference type="PROSITE" id="PS50983"/>
    </source>
</evidence>
<dbReference type="InterPro" id="IPR054828">
    <property type="entry name" value="Vit_B12_bind_prot"/>
</dbReference>